<dbReference type="EMBL" id="AZNH01000005">
    <property type="protein sequence ID" value="KID90600.1"/>
    <property type="molecule type" value="Genomic_DNA"/>
</dbReference>
<feature type="compositionally biased region" description="Polar residues" evidence="1">
    <location>
        <begin position="99"/>
        <end position="118"/>
    </location>
</feature>
<evidence type="ECO:0000256" key="1">
    <source>
        <dbReference type="SAM" id="MobiDB-lite"/>
    </source>
</evidence>
<dbReference type="Proteomes" id="UP000031192">
    <property type="component" value="Unassembled WGS sequence"/>
</dbReference>
<keyword evidence="3" id="KW-1185">Reference proteome</keyword>
<feature type="compositionally biased region" description="Polar residues" evidence="1">
    <location>
        <begin position="46"/>
        <end position="76"/>
    </location>
</feature>
<comment type="caution">
    <text evidence="2">The sequence shown here is derived from an EMBL/GenBank/DDBJ whole genome shotgun (WGS) entry which is preliminary data.</text>
</comment>
<evidence type="ECO:0000313" key="2">
    <source>
        <dbReference type="EMBL" id="KID90600.1"/>
    </source>
</evidence>
<dbReference type="HOGENOM" id="CLU_1111620_0_0_1"/>
<feature type="compositionally biased region" description="Basic residues" evidence="1">
    <location>
        <begin position="152"/>
        <end position="165"/>
    </location>
</feature>
<feature type="region of interest" description="Disordered" evidence="1">
    <location>
        <begin position="21"/>
        <end position="184"/>
    </location>
</feature>
<feature type="region of interest" description="Disordered" evidence="1">
    <location>
        <begin position="204"/>
        <end position="250"/>
    </location>
</feature>
<proteinExistence type="predicted"/>
<feature type="compositionally biased region" description="Polar residues" evidence="1">
    <location>
        <begin position="205"/>
        <end position="229"/>
    </location>
</feature>
<feature type="compositionally biased region" description="Pro residues" evidence="1">
    <location>
        <begin position="131"/>
        <end position="148"/>
    </location>
</feature>
<reference evidence="2 3" key="1">
    <citation type="journal article" date="2014" name="Proc. Natl. Acad. Sci. U.S.A.">
        <title>Trajectory and genomic determinants of fungal-pathogen speciation and host adaptation.</title>
        <authorList>
            <person name="Hu X."/>
            <person name="Xiao G."/>
            <person name="Zheng P."/>
            <person name="Shang Y."/>
            <person name="Su Y."/>
            <person name="Zhang X."/>
            <person name="Liu X."/>
            <person name="Zhan S."/>
            <person name="St Leger R.J."/>
            <person name="Wang C."/>
        </authorList>
    </citation>
    <scope>NUCLEOTIDE SEQUENCE [LARGE SCALE GENOMIC DNA]</scope>
    <source>
        <strain evidence="2 3">ARSEF 977</strain>
    </source>
</reference>
<evidence type="ECO:0000313" key="3">
    <source>
        <dbReference type="Proteomes" id="UP000031192"/>
    </source>
</evidence>
<organism evidence="2 3">
    <name type="scientific">Metarhizium guizhouense (strain ARSEF 977)</name>
    <dbReference type="NCBI Taxonomy" id="1276136"/>
    <lineage>
        <taxon>Eukaryota</taxon>
        <taxon>Fungi</taxon>
        <taxon>Dikarya</taxon>
        <taxon>Ascomycota</taxon>
        <taxon>Pezizomycotina</taxon>
        <taxon>Sordariomycetes</taxon>
        <taxon>Hypocreomycetidae</taxon>
        <taxon>Hypocreales</taxon>
        <taxon>Clavicipitaceae</taxon>
        <taxon>Metarhizium</taxon>
    </lineage>
</organism>
<accession>A0A0B4GT63</accession>
<protein>
    <submittedName>
        <fullName evidence="2">Uncharacterized protein</fullName>
    </submittedName>
</protein>
<sequence>MSRRAPNKVEITVSSSYVTPQYAHLPPTTKTIQMPSHHGDQPTPPQQASHPVSSESRASAQTTYRQRSSDILNPSSIAALAYDKPPQNSEEPEKKSSKQHITSKTTSNPNSHTANPASNDKRGTSTSPDPEIQPSPPFPPKPNEPPPLHFQTSRKVHPRKQKAAKKNQQSISLHHAARQPQPLLVPQVQRQHLQRQQNLLFLRSRASSPLSPFCPSSRNKPGELTTNSPALLDLPQLGCSDVADDAGTSP</sequence>
<dbReference type="AlphaFoldDB" id="A0A0B4GT63"/>
<gene>
    <name evidence="2" type="ORF">MGU_02477</name>
</gene>
<name>A0A0B4GT63_METGA</name>